<dbReference type="PANTHER" id="PTHR47721:SF2">
    <property type="entry name" value="OS01G0235100 PROTEIN"/>
    <property type="match status" value="1"/>
</dbReference>
<dbReference type="OrthoDB" id="421474at2759"/>
<accession>A0A0D2M8I1</accession>
<name>A0A0D2M8I1_9CHLO</name>
<dbReference type="GeneID" id="25741243"/>
<evidence type="ECO:0000313" key="1">
    <source>
        <dbReference type="EMBL" id="KIY99594.1"/>
    </source>
</evidence>
<protein>
    <submittedName>
        <fullName evidence="1">Uncharacterized protein</fullName>
    </submittedName>
</protein>
<dbReference type="PANTHER" id="PTHR47721">
    <property type="entry name" value="OS01G0235100 PROTEIN"/>
    <property type="match status" value="1"/>
</dbReference>
<dbReference type="KEGG" id="mng:MNEG_8367"/>
<evidence type="ECO:0000313" key="2">
    <source>
        <dbReference type="Proteomes" id="UP000054498"/>
    </source>
</evidence>
<reference evidence="1 2" key="1">
    <citation type="journal article" date="2013" name="BMC Genomics">
        <title>Reconstruction of the lipid metabolism for the microalga Monoraphidium neglectum from its genome sequence reveals characteristics suitable for biofuel production.</title>
        <authorList>
            <person name="Bogen C."/>
            <person name="Al-Dilaimi A."/>
            <person name="Albersmeier A."/>
            <person name="Wichmann J."/>
            <person name="Grundmann M."/>
            <person name="Rupp O."/>
            <person name="Lauersen K.J."/>
            <person name="Blifernez-Klassen O."/>
            <person name="Kalinowski J."/>
            <person name="Goesmann A."/>
            <person name="Mussgnug J.H."/>
            <person name="Kruse O."/>
        </authorList>
    </citation>
    <scope>NUCLEOTIDE SEQUENCE [LARGE SCALE GENOMIC DNA]</scope>
    <source>
        <strain evidence="1 2">SAG 48.87</strain>
    </source>
</reference>
<dbReference type="Proteomes" id="UP000054498">
    <property type="component" value="Unassembled WGS sequence"/>
</dbReference>
<dbReference type="AlphaFoldDB" id="A0A0D2M8I1"/>
<keyword evidence="2" id="KW-1185">Reference proteome</keyword>
<gene>
    <name evidence="1" type="ORF">MNEG_8367</name>
</gene>
<dbReference type="EMBL" id="KK101801">
    <property type="protein sequence ID" value="KIY99594.1"/>
    <property type="molecule type" value="Genomic_DNA"/>
</dbReference>
<organism evidence="1 2">
    <name type="scientific">Monoraphidium neglectum</name>
    <dbReference type="NCBI Taxonomy" id="145388"/>
    <lineage>
        <taxon>Eukaryota</taxon>
        <taxon>Viridiplantae</taxon>
        <taxon>Chlorophyta</taxon>
        <taxon>core chlorophytes</taxon>
        <taxon>Chlorophyceae</taxon>
        <taxon>CS clade</taxon>
        <taxon>Sphaeropleales</taxon>
        <taxon>Selenastraceae</taxon>
        <taxon>Monoraphidium</taxon>
    </lineage>
</organism>
<sequence length="118" mass="12648">MQALNSGRAASSRQCSTSGRTALAQGAQRCARVVVRAAADEQPDGRIIGGLGAVPGFGWWPIKAYRPCPNLDRAGIDYTRKGQATNEVLFGGVSLGDSQRESLERMQKTQERGLDVDI</sequence>
<dbReference type="RefSeq" id="XP_013898614.1">
    <property type="nucleotide sequence ID" value="XM_014043160.1"/>
</dbReference>
<proteinExistence type="predicted"/>